<protein>
    <recommendedName>
        <fullName evidence="3">N-Dimethylarginine dimethylaminohydrolase</fullName>
    </recommendedName>
</protein>
<dbReference type="Proteomes" id="UP000675431">
    <property type="component" value="Unassembled WGS sequence"/>
</dbReference>
<proteinExistence type="predicted"/>
<sequence length="283" mass="32219">MRGIAPNHKVNCRSEYSTLKKAVVVKPTFMEITDVINETQKHYKSSNIDTMLATKQHKHFLNVLRSEGVEVIELYPKSRLNEQVFTRDIAFVIDEELFVASMSEEVRQDETKQLKNWLHEQSVSFQDGLAGSIEGGDVVIDYDTIWVGLSGRTTIEAAIDLQRRLPNYNVRPLQLQDDILHLDCVFNIISEDTALVYRDAFTKSDLRKLQSNYHLISVTEEEQFQMGPNVLSIGDGKIISLPQNERLNNILTSKGYEVIPVDLSEIIKSGGSFRCCTLPLQRD</sequence>
<dbReference type="GO" id="GO:0019546">
    <property type="term" value="P:L-arginine deiminase pathway"/>
    <property type="evidence" value="ECO:0007669"/>
    <property type="project" value="TreeGrafter"/>
</dbReference>
<name>A0A941HSM9_9BACI</name>
<gene>
    <name evidence="1" type="ORF">KC820_05295</name>
</gene>
<evidence type="ECO:0000313" key="1">
    <source>
        <dbReference type="EMBL" id="MBR7553568.1"/>
    </source>
</evidence>
<evidence type="ECO:0000313" key="2">
    <source>
        <dbReference type="Proteomes" id="UP000675431"/>
    </source>
</evidence>
<comment type="caution">
    <text evidence="1">The sequence shown here is derived from an EMBL/GenBank/DDBJ whole genome shotgun (WGS) entry which is preliminary data.</text>
</comment>
<accession>A0A941HSM9</accession>
<keyword evidence="2" id="KW-1185">Reference proteome</keyword>
<dbReference type="PANTHER" id="PTHR47271">
    <property type="entry name" value="ARGININE DEIMINASE"/>
    <property type="match status" value="1"/>
</dbReference>
<dbReference type="EMBL" id="JAGSIE010000013">
    <property type="protein sequence ID" value="MBR7553568.1"/>
    <property type="molecule type" value="Genomic_DNA"/>
</dbReference>
<dbReference type="Gene3D" id="3.75.10.10">
    <property type="entry name" value="L-arginine/glycine Amidinotransferase, Chain A"/>
    <property type="match status" value="1"/>
</dbReference>
<evidence type="ECO:0008006" key="3">
    <source>
        <dbReference type="Google" id="ProtNLM"/>
    </source>
</evidence>
<reference evidence="1 2" key="1">
    <citation type="submission" date="2021-04" db="EMBL/GenBank/DDBJ databases">
        <title>Allobacillus sp. nov. SKP8-2 isolated from shrimp paste.</title>
        <authorList>
            <person name="Tanasupawat S."/>
            <person name="Yiamsombat S."/>
            <person name="Kanchanasin P."/>
            <person name="Kuncharoen N."/>
        </authorList>
    </citation>
    <scope>NUCLEOTIDE SEQUENCE [LARGE SCALE GENOMIC DNA]</scope>
    <source>
        <strain evidence="1 2">SKP8-2</strain>
    </source>
</reference>
<dbReference type="PANTHER" id="PTHR47271:SF2">
    <property type="entry name" value="ARGININE DEIMINASE"/>
    <property type="match status" value="1"/>
</dbReference>
<dbReference type="SUPFAM" id="SSF55909">
    <property type="entry name" value="Pentein"/>
    <property type="match status" value="1"/>
</dbReference>
<organism evidence="1 2">
    <name type="scientific">Allobacillus saliphilus</name>
    <dbReference type="NCBI Taxonomy" id="2912308"/>
    <lineage>
        <taxon>Bacteria</taxon>
        <taxon>Bacillati</taxon>
        <taxon>Bacillota</taxon>
        <taxon>Bacilli</taxon>
        <taxon>Bacillales</taxon>
        <taxon>Bacillaceae</taxon>
        <taxon>Allobacillus</taxon>
    </lineage>
</organism>
<dbReference type="RefSeq" id="WP_212368917.1">
    <property type="nucleotide sequence ID" value="NZ_JAGSIE010000013.1"/>
</dbReference>
<dbReference type="AlphaFoldDB" id="A0A941HSM9"/>
<dbReference type="Pfam" id="PF19420">
    <property type="entry name" value="DDAH_eukar"/>
    <property type="match status" value="1"/>
</dbReference>
<dbReference type="GO" id="GO:0016990">
    <property type="term" value="F:arginine deiminase activity"/>
    <property type="evidence" value="ECO:0007669"/>
    <property type="project" value="TreeGrafter"/>
</dbReference>